<name>A0ABY5W0U2_9ACTN</name>
<dbReference type="RefSeq" id="WP_259860090.1">
    <property type="nucleotide sequence ID" value="NZ_BAAAST010000033.1"/>
</dbReference>
<dbReference type="Pfam" id="PF14716">
    <property type="entry name" value="HHH_8"/>
    <property type="match status" value="1"/>
</dbReference>
<dbReference type="SMART" id="SM00481">
    <property type="entry name" value="POLIIIAc"/>
    <property type="match status" value="1"/>
</dbReference>
<dbReference type="PANTHER" id="PTHR36928">
    <property type="entry name" value="PHOSPHATASE YCDX-RELATED"/>
    <property type="match status" value="1"/>
</dbReference>
<evidence type="ECO:0000313" key="3">
    <source>
        <dbReference type="Proteomes" id="UP001059617"/>
    </source>
</evidence>
<dbReference type="InterPro" id="IPR003141">
    <property type="entry name" value="Pol/His_phosphatase_N"/>
</dbReference>
<dbReference type="SUPFAM" id="SSF89550">
    <property type="entry name" value="PHP domain-like"/>
    <property type="match status" value="1"/>
</dbReference>
<dbReference type="SUPFAM" id="SSF47802">
    <property type="entry name" value="DNA polymerase beta, N-terminal domain-like"/>
    <property type="match status" value="1"/>
</dbReference>
<dbReference type="NCBIfam" id="NF005928">
    <property type="entry name" value="PRK07945.1"/>
    <property type="match status" value="1"/>
</dbReference>
<reference evidence="2" key="2">
    <citation type="submission" date="2022-09" db="EMBL/GenBank/DDBJ databases">
        <title>Biosynthetic gene clusters of Dactylosporangioum fulvum.</title>
        <authorList>
            <person name="Caradec T."/>
        </authorList>
    </citation>
    <scope>NUCLEOTIDE SEQUENCE</scope>
    <source>
        <strain evidence="2">NRRL B-16292</strain>
    </source>
</reference>
<reference evidence="2" key="1">
    <citation type="submission" date="2021-04" db="EMBL/GenBank/DDBJ databases">
        <authorList>
            <person name="Hartkoorn R.C."/>
            <person name="Beaudoing E."/>
            <person name="Hot D."/>
        </authorList>
    </citation>
    <scope>NUCLEOTIDE SEQUENCE</scope>
    <source>
        <strain evidence="2">NRRL B-16292</strain>
    </source>
</reference>
<dbReference type="EMBL" id="CP073720">
    <property type="protein sequence ID" value="UWP82318.1"/>
    <property type="molecule type" value="Genomic_DNA"/>
</dbReference>
<dbReference type="InterPro" id="IPR050243">
    <property type="entry name" value="PHP_phosphatase"/>
</dbReference>
<dbReference type="InterPro" id="IPR027421">
    <property type="entry name" value="DNA_pol_lamdba_lyase_dom_sf"/>
</dbReference>
<evidence type="ECO:0000259" key="1">
    <source>
        <dbReference type="SMART" id="SM00481"/>
    </source>
</evidence>
<dbReference type="Proteomes" id="UP001059617">
    <property type="component" value="Chromosome"/>
</dbReference>
<dbReference type="Pfam" id="PF02811">
    <property type="entry name" value="PHP"/>
    <property type="match status" value="1"/>
</dbReference>
<gene>
    <name evidence="2" type="ORF">Dfulv_45930</name>
</gene>
<keyword evidence="3" id="KW-1185">Reference proteome</keyword>
<dbReference type="InterPro" id="IPR004013">
    <property type="entry name" value="PHP_dom"/>
</dbReference>
<sequence length="347" mass="37113">MPTARDPLADLRRIAFLLERAHEKTYRVRAFRGAAAALAKLPEGEIATRAAAGKLTELAGVGDVTARCVVESLNGEEPVYLRRLESTAGQDLDAETAALRAALRGDCHAHSDWSDGGSPIDEMALAAAELGHEYLVLTDHSPRLTVARGLSAERLAEQLDVVTEINAGFEGLGMSFRILTGIEVDILADGSLDQTDELLARLDVVVGSVHSNLKDESAVMTERMVTALANPHLDILGHCTGRLITGGRGTRDESQFDPADVFAAAVEHDKAIEINSRPERLDPPKRLLRVALEMGCRFSIDTDAHAPGQLDWLPNGCARAVACGVPADRIVNTMPAAGLLAWTAAHD</sequence>
<dbReference type="InterPro" id="IPR017078">
    <property type="entry name" value="UCP036978_PHPhdr"/>
</dbReference>
<dbReference type="Gene3D" id="3.20.20.140">
    <property type="entry name" value="Metal-dependent hydrolases"/>
    <property type="match status" value="1"/>
</dbReference>
<dbReference type="CDD" id="cd07436">
    <property type="entry name" value="PHP_PolX"/>
    <property type="match status" value="1"/>
</dbReference>
<organism evidence="2 3">
    <name type="scientific">Dactylosporangium fulvum</name>
    <dbReference type="NCBI Taxonomy" id="53359"/>
    <lineage>
        <taxon>Bacteria</taxon>
        <taxon>Bacillati</taxon>
        <taxon>Actinomycetota</taxon>
        <taxon>Actinomycetes</taxon>
        <taxon>Micromonosporales</taxon>
        <taxon>Micromonosporaceae</taxon>
        <taxon>Dactylosporangium</taxon>
    </lineage>
</organism>
<feature type="domain" description="Polymerase/histidinol phosphatase N-terminal" evidence="1">
    <location>
        <begin position="105"/>
        <end position="188"/>
    </location>
</feature>
<dbReference type="Gene3D" id="1.10.150.110">
    <property type="entry name" value="DNA polymerase beta, N-terminal domain-like"/>
    <property type="match status" value="1"/>
</dbReference>
<dbReference type="InterPro" id="IPR016195">
    <property type="entry name" value="Pol/histidinol_Pase-like"/>
</dbReference>
<dbReference type="InterPro" id="IPR047967">
    <property type="entry name" value="PolX_PHP"/>
</dbReference>
<protein>
    <submittedName>
        <fullName evidence="2">PHP domain-containing protein</fullName>
    </submittedName>
</protein>
<proteinExistence type="predicted"/>
<dbReference type="PANTHER" id="PTHR36928:SF1">
    <property type="entry name" value="PHOSPHATASE YCDX-RELATED"/>
    <property type="match status" value="1"/>
</dbReference>
<accession>A0ABY5W0U2</accession>
<dbReference type="PIRSF" id="PIRSF036978">
    <property type="entry name" value="UCP036978_PHPhdr"/>
    <property type="match status" value="1"/>
</dbReference>
<evidence type="ECO:0000313" key="2">
    <source>
        <dbReference type="EMBL" id="UWP82318.1"/>
    </source>
</evidence>
<dbReference type="InterPro" id="IPR010996">
    <property type="entry name" value="HHH_MUS81"/>
</dbReference>